<dbReference type="EMBL" id="MU853335">
    <property type="protein sequence ID" value="KAK4115070.1"/>
    <property type="molecule type" value="Genomic_DNA"/>
</dbReference>
<accession>A0AAN6YV21</accession>
<feature type="compositionally biased region" description="Low complexity" evidence="3">
    <location>
        <begin position="387"/>
        <end position="398"/>
    </location>
</feature>
<feature type="domain" description="WHIM1" evidence="4">
    <location>
        <begin position="154"/>
        <end position="198"/>
    </location>
</feature>
<feature type="compositionally biased region" description="Basic and acidic residues" evidence="3">
    <location>
        <begin position="298"/>
        <end position="318"/>
    </location>
</feature>
<comment type="caution">
    <text evidence="5">The sequence shown here is derived from an EMBL/GenBank/DDBJ whole genome shotgun (WGS) entry which is preliminary data.</text>
</comment>
<evidence type="ECO:0000313" key="6">
    <source>
        <dbReference type="Proteomes" id="UP001302812"/>
    </source>
</evidence>
<dbReference type="PANTHER" id="PTHR42107:SF1">
    <property type="entry name" value="WHIM1 DOMAIN-CONTAINING PROTEIN"/>
    <property type="match status" value="1"/>
</dbReference>
<dbReference type="RefSeq" id="XP_064672640.1">
    <property type="nucleotide sequence ID" value="XM_064809799.1"/>
</dbReference>
<proteinExistence type="predicted"/>
<feature type="region of interest" description="Disordered" evidence="3">
    <location>
        <begin position="298"/>
        <end position="327"/>
    </location>
</feature>
<dbReference type="GO" id="GO:0005634">
    <property type="term" value="C:nucleus"/>
    <property type="evidence" value="ECO:0007669"/>
    <property type="project" value="UniProtKB-SubCell"/>
</dbReference>
<evidence type="ECO:0000259" key="4">
    <source>
        <dbReference type="Pfam" id="PF15612"/>
    </source>
</evidence>
<name>A0AAN6YV21_9PEZI</name>
<dbReference type="AlphaFoldDB" id="A0AAN6YV21"/>
<gene>
    <name evidence="5" type="ORF">N656DRAFT_480026</name>
</gene>
<keyword evidence="2" id="KW-0539">Nucleus</keyword>
<feature type="region of interest" description="Disordered" evidence="3">
    <location>
        <begin position="1"/>
        <end position="26"/>
    </location>
</feature>
<dbReference type="InterPro" id="IPR028942">
    <property type="entry name" value="WHIM1_dom"/>
</dbReference>
<feature type="region of interest" description="Disordered" evidence="3">
    <location>
        <begin position="512"/>
        <end position="562"/>
    </location>
</feature>
<organism evidence="5 6">
    <name type="scientific">Canariomyces notabilis</name>
    <dbReference type="NCBI Taxonomy" id="2074819"/>
    <lineage>
        <taxon>Eukaryota</taxon>
        <taxon>Fungi</taxon>
        <taxon>Dikarya</taxon>
        <taxon>Ascomycota</taxon>
        <taxon>Pezizomycotina</taxon>
        <taxon>Sordariomycetes</taxon>
        <taxon>Sordariomycetidae</taxon>
        <taxon>Sordariales</taxon>
        <taxon>Chaetomiaceae</taxon>
        <taxon>Canariomyces</taxon>
    </lineage>
</organism>
<protein>
    <recommendedName>
        <fullName evidence="4">WHIM1 domain-containing protein</fullName>
    </recommendedName>
</protein>
<keyword evidence="6" id="KW-1185">Reference proteome</keyword>
<dbReference type="Proteomes" id="UP001302812">
    <property type="component" value="Unassembled WGS sequence"/>
</dbReference>
<feature type="region of interest" description="Disordered" evidence="3">
    <location>
        <begin position="39"/>
        <end position="66"/>
    </location>
</feature>
<evidence type="ECO:0000256" key="1">
    <source>
        <dbReference type="ARBA" id="ARBA00004123"/>
    </source>
</evidence>
<dbReference type="Pfam" id="PF15612">
    <property type="entry name" value="WHIM1"/>
    <property type="match status" value="1"/>
</dbReference>
<feature type="compositionally biased region" description="Low complexity" evidence="3">
    <location>
        <begin position="8"/>
        <end position="18"/>
    </location>
</feature>
<comment type="subcellular location">
    <subcellularLocation>
        <location evidence="1">Nucleus</location>
    </subcellularLocation>
</comment>
<evidence type="ECO:0000256" key="3">
    <source>
        <dbReference type="SAM" id="MobiDB-lite"/>
    </source>
</evidence>
<feature type="region of interest" description="Disordered" evidence="3">
    <location>
        <begin position="344"/>
        <end position="494"/>
    </location>
</feature>
<reference evidence="5" key="2">
    <citation type="submission" date="2023-05" db="EMBL/GenBank/DDBJ databases">
        <authorList>
            <consortium name="Lawrence Berkeley National Laboratory"/>
            <person name="Steindorff A."/>
            <person name="Hensen N."/>
            <person name="Bonometti L."/>
            <person name="Westerberg I."/>
            <person name="Brannstrom I.O."/>
            <person name="Guillou S."/>
            <person name="Cros-Aarteil S."/>
            <person name="Calhoun S."/>
            <person name="Haridas S."/>
            <person name="Kuo A."/>
            <person name="Mondo S."/>
            <person name="Pangilinan J."/>
            <person name="Riley R."/>
            <person name="Labutti K."/>
            <person name="Andreopoulos B."/>
            <person name="Lipzen A."/>
            <person name="Chen C."/>
            <person name="Yanf M."/>
            <person name="Daum C."/>
            <person name="Ng V."/>
            <person name="Clum A."/>
            <person name="Ohm R."/>
            <person name="Martin F."/>
            <person name="Silar P."/>
            <person name="Natvig D."/>
            <person name="Lalanne C."/>
            <person name="Gautier V."/>
            <person name="Ament-Velasquez S.L."/>
            <person name="Kruys A."/>
            <person name="Hutchinson M.I."/>
            <person name="Powell A.J."/>
            <person name="Barry K."/>
            <person name="Miller A.N."/>
            <person name="Grigoriev I.V."/>
            <person name="Debuchy R."/>
            <person name="Gladieux P."/>
            <person name="Thoren M.H."/>
            <person name="Johannesson H."/>
        </authorList>
    </citation>
    <scope>NUCLEOTIDE SEQUENCE</scope>
    <source>
        <strain evidence="5">CBS 508.74</strain>
    </source>
</reference>
<feature type="compositionally biased region" description="Basic and acidic residues" evidence="3">
    <location>
        <begin position="39"/>
        <end position="63"/>
    </location>
</feature>
<dbReference type="PANTHER" id="PTHR42107">
    <property type="entry name" value="YALI0D24453P"/>
    <property type="match status" value="1"/>
</dbReference>
<feature type="compositionally biased region" description="Acidic residues" evidence="3">
    <location>
        <begin position="444"/>
        <end position="488"/>
    </location>
</feature>
<sequence length="647" mass="72629">MADDDSSELSSISSLSDPPSEDDSDIQLEKKHGILKFFHKVDRNPALEPEEKTPPRPKREPSPPHEYVLADNPDIAFIVMFRARFTEAFPKSLANFGPQELERDVVEAVPGERVEHFLCALLGLLLNRKQDVKPGHYNRALEEAVQTHKGQWAKDWESQNPLSGSATFASMTPVQRLTLLRTLVQWTLSSSDAVRTIISQQYKNRHEDDLNIPLSVQPWGSDGDKRRYYLIEGNDDTSFRVYRESNPAGLQRTWWSVAGSIDELKTLAEKLESQDGGPKAKAFAKRILNSIPRFEATEEKRRRREYRQMRKEQFRRPEPGFSLYEGRTRGKRMKYTYSDDEADFYSDSTTRRSTRNTRNHTPAEPSGPVTTASGRQVRAPNRLNAESASTGPPSASTSVQGDAYADDSEMKDEAVGRTGRPRRSAAVNHGTNGWTSRKRKSEEYESDESEEGSEPDFGDDEEDEHIPDEEDEDEEEFEDEELLDEDLEDRPSSSYMFKFPVRVAFDENNKVRQIPGPPVVVDQQHKRPRAAHRNVVISDESESSEATEAGQETPFEPEPEPPAAEVIAVVTKQATAPEAVERPGAEVDKLTEPEVKQAEAKQPMADAGLAAKSPPTPTSEPPTSLAFRGSPEMPQPVRQLANASSPE</sequence>
<evidence type="ECO:0000256" key="2">
    <source>
        <dbReference type="ARBA" id="ARBA00023242"/>
    </source>
</evidence>
<reference evidence="5" key="1">
    <citation type="journal article" date="2023" name="Mol. Phylogenet. Evol.">
        <title>Genome-scale phylogeny and comparative genomics of the fungal order Sordariales.</title>
        <authorList>
            <person name="Hensen N."/>
            <person name="Bonometti L."/>
            <person name="Westerberg I."/>
            <person name="Brannstrom I.O."/>
            <person name="Guillou S."/>
            <person name="Cros-Aarteil S."/>
            <person name="Calhoun S."/>
            <person name="Haridas S."/>
            <person name="Kuo A."/>
            <person name="Mondo S."/>
            <person name="Pangilinan J."/>
            <person name="Riley R."/>
            <person name="LaButti K."/>
            <person name="Andreopoulos B."/>
            <person name="Lipzen A."/>
            <person name="Chen C."/>
            <person name="Yan M."/>
            <person name="Daum C."/>
            <person name="Ng V."/>
            <person name="Clum A."/>
            <person name="Steindorff A."/>
            <person name="Ohm R.A."/>
            <person name="Martin F."/>
            <person name="Silar P."/>
            <person name="Natvig D.O."/>
            <person name="Lalanne C."/>
            <person name="Gautier V."/>
            <person name="Ament-Velasquez S.L."/>
            <person name="Kruys A."/>
            <person name="Hutchinson M.I."/>
            <person name="Powell A.J."/>
            <person name="Barry K."/>
            <person name="Miller A.N."/>
            <person name="Grigoriev I.V."/>
            <person name="Debuchy R."/>
            <person name="Gladieux P."/>
            <person name="Hiltunen Thoren M."/>
            <person name="Johannesson H."/>
        </authorList>
    </citation>
    <scope>NUCLEOTIDE SEQUENCE</scope>
    <source>
        <strain evidence="5">CBS 508.74</strain>
    </source>
</reference>
<dbReference type="GeneID" id="89933923"/>
<feature type="compositionally biased region" description="Basic and acidic residues" evidence="3">
    <location>
        <begin position="579"/>
        <end position="599"/>
    </location>
</feature>
<feature type="region of interest" description="Disordered" evidence="3">
    <location>
        <begin position="574"/>
        <end position="647"/>
    </location>
</feature>
<evidence type="ECO:0000313" key="5">
    <source>
        <dbReference type="EMBL" id="KAK4115070.1"/>
    </source>
</evidence>